<reference evidence="3 4" key="1">
    <citation type="submission" date="2024-06" db="EMBL/GenBank/DDBJ databases">
        <title>A chromosome level genome sequence of Diviner's sage (Salvia divinorum).</title>
        <authorList>
            <person name="Ford S.A."/>
            <person name="Ro D.-K."/>
            <person name="Ness R.W."/>
            <person name="Phillips M.A."/>
        </authorList>
    </citation>
    <scope>NUCLEOTIDE SEQUENCE [LARGE SCALE GENOMIC DNA]</scope>
    <source>
        <strain evidence="3">SAF-2024a</strain>
        <tissue evidence="3">Leaf</tissue>
    </source>
</reference>
<sequence>MVSLSLVTRMKLLMLDLITYISTRQDGTINQFLFSIVDSKTPAPATKVINKIRVSTSDITIDASRNLWLRLFNPASPASEPFPLIVYFHGGGFANYGPDTKYYDHLCSHLAASIPAVVASINYRLTPNHRWPSQYEDGLEALKFIDAQRHHILPANTDVSKCFIGGDSAGANIAHHVTVGVEERNVRFEKTRIVGVVALQPFFGGEERTESEVRLGNKAPVLSVKQTDAYWRAFLPEGTDRDHPAANVLGRAPLQNLEFPATLVVMGGNDPLQDWDRRYAEWLESCGKRVVVAHYPNAFHGFYTFPELPEFALVFGDVAHFVTQQITSSL</sequence>
<dbReference type="InterPro" id="IPR029058">
    <property type="entry name" value="AB_hydrolase_fold"/>
</dbReference>
<evidence type="ECO:0000313" key="3">
    <source>
        <dbReference type="EMBL" id="KAL1532978.1"/>
    </source>
</evidence>
<dbReference type="SUPFAM" id="SSF53474">
    <property type="entry name" value="alpha/beta-Hydrolases"/>
    <property type="match status" value="1"/>
</dbReference>
<comment type="caution">
    <text evidence="3">The sequence shown here is derived from an EMBL/GenBank/DDBJ whole genome shotgun (WGS) entry which is preliminary data.</text>
</comment>
<dbReference type="AlphaFoldDB" id="A0ABD1FMB2"/>
<dbReference type="Gene3D" id="3.40.50.1820">
    <property type="entry name" value="alpha/beta hydrolase"/>
    <property type="match status" value="1"/>
</dbReference>
<keyword evidence="4" id="KW-1185">Reference proteome</keyword>
<feature type="domain" description="Alpha/beta hydrolase fold-3" evidence="2">
    <location>
        <begin position="85"/>
        <end position="303"/>
    </location>
</feature>
<dbReference type="Pfam" id="PF07859">
    <property type="entry name" value="Abhydrolase_3"/>
    <property type="match status" value="1"/>
</dbReference>
<dbReference type="PANTHER" id="PTHR23024">
    <property type="entry name" value="ARYLACETAMIDE DEACETYLASE"/>
    <property type="match status" value="1"/>
</dbReference>
<evidence type="ECO:0000256" key="1">
    <source>
        <dbReference type="ARBA" id="ARBA00010515"/>
    </source>
</evidence>
<evidence type="ECO:0000313" key="4">
    <source>
        <dbReference type="Proteomes" id="UP001567538"/>
    </source>
</evidence>
<organism evidence="3 4">
    <name type="scientific">Salvia divinorum</name>
    <name type="common">Maria pastora</name>
    <name type="synonym">Diviner's sage</name>
    <dbReference type="NCBI Taxonomy" id="28513"/>
    <lineage>
        <taxon>Eukaryota</taxon>
        <taxon>Viridiplantae</taxon>
        <taxon>Streptophyta</taxon>
        <taxon>Embryophyta</taxon>
        <taxon>Tracheophyta</taxon>
        <taxon>Spermatophyta</taxon>
        <taxon>Magnoliopsida</taxon>
        <taxon>eudicotyledons</taxon>
        <taxon>Gunneridae</taxon>
        <taxon>Pentapetalae</taxon>
        <taxon>asterids</taxon>
        <taxon>lamiids</taxon>
        <taxon>Lamiales</taxon>
        <taxon>Lamiaceae</taxon>
        <taxon>Nepetoideae</taxon>
        <taxon>Mentheae</taxon>
        <taxon>Salviinae</taxon>
        <taxon>Salvia</taxon>
        <taxon>Salvia subgen. Calosphace</taxon>
    </lineage>
</organism>
<protein>
    <submittedName>
        <fullName evidence="3">Carboxylesterase 18</fullName>
    </submittedName>
</protein>
<accession>A0ABD1FMB2</accession>
<dbReference type="InterPro" id="IPR013094">
    <property type="entry name" value="AB_hydrolase_3"/>
</dbReference>
<proteinExistence type="inferred from homology"/>
<comment type="similarity">
    <text evidence="1">Belongs to the 'GDXG' lipolytic enzyme family.</text>
</comment>
<dbReference type="Proteomes" id="UP001567538">
    <property type="component" value="Unassembled WGS sequence"/>
</dbReference>
<dbReference type="EMBL" id="JBEAFC010000014">
    <property type="protein sequence ID" value="KAL1532978.1"/>
    <property type="molecule type" value="Genomic_DNA"/>
</dbReference>
<dbReference type="InterPro" id="IPR050466">
    <property type="entry name" value="Carboxylest/Gibb_receptor"/>
</dbReference>
<evidence type="ECO:0000259" key="2">
    <source>
        <dbReference type="Pfam" id="PF07859"/>
    </source>
</evidence>
<gene>
    <name evidence="3" type="ORF">AAHA92_32927</name>
</gene>
<dbReference type="PANTHER" id="PTHR23024:SF24">
    <property type="entry name" value="ALPHA_BETA HYDROLASE FOLD-3 DOMAIN-CONTAINING PROTEIN"/>
    <property type="match status" value="1"/>
</dbReference>
<name>A0ABD1FMB2_SALDI</name>